<evidence type="ECO:0000256" key="1">
    <source>
        <dbReference type="SAM" id="Phobius"/>
    </source>
</evidence>
<proteinExistence type="predicted"/>
<keyword evidence="1" id="KW-0812">Transmembrane</keyword>
<reference evidence="2" key="1">
    <citation type="journal article" date="2020" name="BMC">
        <title>Leishmania infection induces a limited differential gene expression in the sand fly midgut.</title>
        <authorList>
            <person name="Coutinho-Abreu I.V."/>
            <person name="Serafim T.D."/>
            <person name="Meneses C."/>
            <person name="Kamhawi S."/>
            <person name="Oliveira F."/>
            <person name="Valenzuela J.G."/>
        </authorList>
    </citation>
    <scope>NUCLEOTIDE SEQUENCE</scope>
    <source>
        <strain evidence="2">Jacobina</strain>
        <tissue evidence="2">Midgut</tissue>
    </source>
</reference>
<feature type="transmembrane region" description="Helical" evidence="1">
    <location>
        <begin position="6"/>
        <end position="24"/>
    </location>
</feature>
<dbReference type="EMBL" id="GITU01004683">
    <property type="protein sequence ID" value="MBC1173386.1"/>
    <property type="molecule type" value="Transcribed_RNA"/>
</dbReference>
<keyword evidence="1" id="KW-0472">Membrane</keyword>
<evidence type="ECO:0000313" key="2">
    <source>
        <dbReference type="EMBL" id="MBC1173386.1"/>
    </source>
</evidence>
<keyword evidence="1" id="KW-1133">Transmembrane helix</keyword>
<accession>A0A7G3AQ29</accession>
<organism evidence="2">
    <name type="scientific">Lutzomyia longipalpis</name>
    <name type="common">Sand fly</name>
    <dbReference type="NCBI Taxonomy" id="7200"/>
    <lineage>
        <taxon>Eukaryota</taxon>
        <taxon>Metazoa</taxon>
        <taxon>Ecdysozoa</taxon>
        <taxon>Arthropoda</taxon>
        <taxon>Hexapoda</taxon>
        <taxon>Insecta</taxon>
        <taxon>Pterygota</taxon>
        <taxon>Neoptera</taxon>
        <taxon>Endopterygota</taxon>
        <taxon>Diptera</taxon>
        <taxon>Nematocera</taxon>
        <taxon>Psychodoidea</taxon>
        <taxon>Psychodidae</taxon>
        <taxon>Lutzomyia</taxon>
        <taxon>Lutzomyia</taxon>
    </lineage>
</organism>
<sequence length="68" mass="8353">MKLIYVFLMLFFTRYYVVCCHFFNPKLWMKMHLYIVLPFTAGKRERFSLPLGRNLGLYFCYFSFNCNV</sequence>
<dbReference type="AlphaFoldDB" id="A0A7G3AQ29"/>
<protein>
    <submittedName>
        <fullName evidence="2">Putative secreted protein</fullName>
    </submittedName>
</protein>
<name>A0A7G3AQ29_LUTLO</name>